<dbReference type="InterPro" id="IPR003726">
    <property type="entry name" value="HCY_dom"/>
</dbReference>
<reference evidence="10 11" key="1">
    <citation type="submission" date="2019-03" db="EMBL/GenBank/DDBJ databases">
        <title>Sequencing the genomes of 1000 actinobacteria strains.</title>
        <authorList>
            <person name="Klenk H.-P."/>
        </authorList>
    </citation>
    <scope>NUCLEOTIDE SEQUENCE [LARGE SCALE GENOMIC DNA]</scope>
    <source>
        <strain evidence="10 11">DSM 44969</strain>
    </source>
</reference>
<comment type="pathway">
    <text evidence="2">One-carbon metabolism; tetrahydrofolate interconversion.</text>
</comment>
<comment type="cofactor">
    <cofactor evidence="1">
        <name>FAD</name>
        <dbReference type="ChEBI" id="CHEBI:57692"/>
    </cofactor>
</comment>
<dbReference type="PROSITE" id="PS50970">
    <property type="entry name" value="HCY"/>
    <property type="match status" value="1"/>
</dbReference>
<evidence type="ECO:0000256" key="8">
    <source>
        <dbReference type="PROSITE-ProRule" id="PRU00333"/>
    </source>
</evidence>
<evidence type="ECO:0000256" key="2">
    <source>
        <dbReference type="ARBA" id="ARBA00004777"/>
    </source>
</evidence>
<evidence type="ECO:0000256" key="7">
    <source>
        <dbReference type="ARBA" id="ARBA00023002"/>
    </source>
</evidence>
<dbReference type="NCBIfam" id="NF006396">
    <property type="entry name" value="PRK08645.1"/>
    <property type="match status" value="1"/>
</dbReference>
<organism evidence="10 11">
    <name type="scientific">Pseudonocardia endophytica</name>
    <dbReference type="NCBI Taxonomy" id="401976"/>
    <lineage>
        <taxon>Bacteria</taxon>
        <taxon>Bacillati</taxon>
        <taxon>Actinomycetota</taxon>
        <taxon>Actinomycetes</taxon>
        <taxon>Pseudonocardiales</taxon>
        <taxon>Pseudonocardiaceae</taxon>
        <taxon>Pseudonocardia</taxon>
    </lineage>
</organism>
<dbReference type="GO" id="GO:0035999">
    <property type="term" value="P:tetrahydrofolate interconversion"/>
    <property type="evidence" value="ECO:0007669"/>
    <property type="project" value="UniProtKB-UniPathway"/>
</dbReference>
<gene>
    <name evidence="10" type="ORF">EV378_5295</name>
</gene>
<dbReference type="OrthoDB" id="9803687at2"/>
<dbReference type="Proteomes" id="UP000295560">
    <property type="component" value="Unassembled WGS sequence"/>
</dbReference>
<dbReference type="InterPro" id="IPR036589">
    <property type="entry name" value="HCY_dom_sf"/>
</dbReference>
<feature type="binding site" evidence="8">
    <location>
        <position position="207"/>
    </location>
    <ligand>
        <name>Zn(2+)</name>
        <dbReference type="ChEBI" id="CHEBI:29105"/>
    </ligand>
</feature>
<keyword evidence="7" id="KW-0560">Oxidoreductase</keyword>
<dbReference type="GO" id="GO:0006555">
    <property type="term" value="P:methionine metabolic process"/>
    <property type="evidence" value="ECO:0007669"/>
    <property type="project" value="InterPro"/>
</dbReference>
<dbReference type="RefSeq" id="WP_132430075.1">
    <property type="nucleotide sequence ID" value="NZ_SMFZ01000002.1"/>
</dbReference>
<keyword evidence="11" id="KW-1185">Reference proteome</keyword>
<dbReference type="InterPro" id="IPR003171">
    <property type="entry name" value="Mehydrof_redctse-like"/>
</dbReference>
<comment type="caution">
    <text evidence="10">The sequence shown here is derived from an EMBL/GenBank/DDBJ whole genome shotgun (WGS) entry which is preliminary data.</text>
</comment>
<keyword evidence="8" id="KW-0862">Zinc</keyword>
<dbReference type="EMBL" id="SMFZ01000002">
    <property type="protein sequence ID" value="TCK21314.1"/>
    <property type="molecule type" value="Genomic_DNA"/>
</dbReference>
<evidence type="ECO:0000256" key="6">
    <source>
        <dbReference type="ARBA" id="ARBA00022827"/>
    </source>
</evidence>
<dbReference type="Pfam" id="PF02219">
    <property type="entry name" value="MTHFR"/>
    <property type="match status" value="1"/>
</dbReference>
<dbReference type="Gene3D" id="3.20.20.330">
    <property type="entry name" value="Homocysteine-binding-like domain"/>
    <property type="match status" value="1"/>
</dbReference>
<dbReference type="Pfam" id="PF02574">
    <property type="entry name" value="S-methyl_trans"/>
    <property type="match status" value="1"/>
</dbReference>
<name>A0A4R1HGK6_PSEEN</name>
<keyword evidence="5 8" id="KW-0808">Transferase</keyword>
<dbReference type="GO" id="GO:0008168">
    <property type="term" value="F:methyltransferase activity"/>
    <property type="evidence" value="ECO:0007669"/>
    <property type="project" value="UniProtKB-UniRule"/>
</dbReference>
<feature type="binding site" evidence="8">
    <location>
        <position position="273"/>
    </location>
    <ligand>
        <name>Zn(2+)</name>
        <dbReference type="ChEBI" id="CHEBI:29105"/>
    </ligand>
</feature>
<dbReference type="AlphaFoldDB" id="A0A4R1HGK6"/>
<evidence type="ECO:0000256" key="3">
    <source>
        <dbReference type="ARBA" id="ARBA00022603"/>
    </source>
</evidence>
<evidence type="ECO:0000256" key="5">
    <source>
        <dbReference type="ARBA" id="ARBA00022679"/>
    </source>
</evidence>
<dbReference type="UniPathway" id="UPA00193"/>
<dbReference type="InterPro" id="IPR029041">
    <property type="entry name" value="FAD-linked_oxidoreductase-like"/>
</dbReference>
<keyword evidence="8" id="KW-0479">Metal-binding</keyword>
<keyword evidence="4" id="KW-0285">Flavoprotein</keyword>
<dbReference type="GO" id="GO:0004489">
    <property type="term" value="F:methylenetetrahydrofolate reductase [NAD(P)H] activity"/>
    <property type="evidence" value="ECO:0007669"/>
    <property type="project" value="InterPro"/>
</dbReference>
<protein>
    <submittedName>
        <fullName evidence="10">Homocysteine S-methyltransferase</fullName>
    </submittedName>
</protein>
<dbReference type="GO" id="GO:0032259">
    <property type="term" value="P:methylation"/>
    <property type="evidence" value="ECO:0007669"/>
    <property type="project" value="UniProtKB-KW"/>
</dbReference>
<evidence type="ECO:0000259" key="9">
    <source>
        <dbReference type="PROSITE" id="PS50970"/>
    </source>
</evidence>
<sequence>MIESLLAGSAGVLVCDGAMGTMLHAAGRPLDQQLPHLNVSDPELVRAVHDSYLHSGVDIIQTNTFGATRLRLDEAGLAARTEQINRAGTQIARQAAVAVGRPVLVAGSVSPAITVHQRGRVSAAARAEALAEQMDVLVSAGVDALVLETFGHLDELVEAVGIAEGRGVPVIAEATFAEDERMLSGHTVADLARAVPPHRVAALGANCTLGPQGCLSVVRELGRHTTAPLIAQPNAGLPRRVGPSRFEYVIDSDYLVRYVRQLVEAGAAVVGGCCGTTPAQIGAVVEIVREYRRAPAATPAAVGGVREVVSGAGTTAVAGRTPFLVAAEFVPPAPGETDRMVSTARTLREVGVDTVVVAASRAPRARVSTVNLAVHLGDRAGVDPVVSVPTWDRTIMALQADLLGAHALGVRRIVCETGSPPLLGDYPSVDGVWEVDSVGLIELLVALNAGRDHNGVGLTATTTFEIGARVNLGRDDLDAALRQAHTEVDAGAGFLLTEPVYELDGLDRLLAEFDPRRTPVIVSLRPLTTFDEVEYLRHEIPDVRIPDSTVREFERAGAQGREVGRRIAAELATGIAERAQGLVVCGTEAADVGYVERLVTACRAAASSQPLRS</sequence>
<evidence type="ECO:0000256" key="1">
    <source>
        <dbReference type="ARBA" id="ARBA00001974"/>
    </source>
</evidence>
<evidence type="ECO:0000313" key="11">
    <source>
        <dbReference type="Proteomes" id="UP000295560"/>
    </source>
</evidence>
<feature type="binding site" evidence="8">
    <location>
        <position position="274"/>
    </location>
    <ligand>
        <name>Zn(2+)</name>
        <dbReference type="ChEBI" id="CHEBI:29105"/>
    </ligand>
</feature>
<dbReference type="SUPFAM" id="SSF82282">
    <property type="entry name" value="Homocysteine S-methyltransferase"/>
    <property type="match status" value="1"/>
</dbReference>
<keyword evidence="6" id="KW-0274">FAD</keyword>
<dbReference type="PANTHER" id="PTHR11103">
    <property type="entry name" value="SLR1189 PROTEIN"/>
    <property type="match status" value="1"/>
</dbReference>
<dbReference type="Gene3D" id="3.20.20.220">
    <property type="match status" value="1"/>
</dbReference>
<evidence type="ECO:0000256" key="4">
    <source>
        <dbReference type="ARBA" id="ARBA00022630"/>
    </source>
</evidence>
<evidence type="ECO:0000313" key="10">
    <source>
        <dbReference type="EMBL" id="TCK21314.1"/>
    </source>
</evidence>
<dbReference type="GO" id="GO:0046872">
    <property type="term" value="F:metal ion binding"/>
    <property type="evidence" value="ECO:0007669"/>
    <property type="project" value="UniProtKB-KW"/>
</dbReference>
<feature type="domain" description="Hcy-binding" evidence="9">
    <location>
        <begin position="1"/>
        <end position="288"/>
    </location>
</feature>
<dbReference type="PANTHER" id="PTHR11103:SF18">
    <property type="entry name" value="SLR1189 PROTEIN"/>
    <property type="match status" value="1"/>
</dbReference>
<dbReference type="SUPFAM" id="SSF51730">
    <property type="entry name" value="FAD-linked oxidoreductase"/>
    <property type="match status" value="1"/>
</dbReference>
<accession>A0A4R1HGK6</accession>
<proteinExistence type="predicted"/>
<comment type="cofactor">
    <cofactor evidence="8">
        <name>Zn(2+)</name>
        <dbReference type="ChEBI" id="CHEBI:29105"/>
    </cofactor>
</comment>
<keyword evidence="3 8" id="KW-0489">Methyltransferase</keyword>